<dbReference type="GO" id="GO:0043565">
    <property type="term" value="F:sequence-specific DNA binding"/>
    <property type="evidence" value="ECO:0007669"/>
    <property type="project" value="TreeGrafter"/>
</dbReference>
<comment type="similarity">
    <text evidence="1">Belongs to the LysR transcriptional regulatory family.</text>
</comment>
<accession>H1S5S0</accession>
<dbReference type="SUPFAM" id="SSF46785">
    <property type="entry name" value="Winged helix' DNA-binding domain"/>
    <property type="match status" value="1"/>
</dbReference>
<evidence type="ECO:0000313" key="6">
    <source>
        <dbReference type="EMBL" id="EHP42152.1"/>
    </source>
</evidence>
<evidence type="ECO:0000259" key="5">
    <source>
        <dbReference type="PROSITE" id="PS50931"/>
    </source>
</evidence>
<dbReference type="CDD" id="cd08422">
    <property type="entry name" value="PBP2_CrgA_like"/>
    <property type="match status" value="1"/>
</dbReference>
<name>H1S5S0_9BURK</name>
<dbReference type="Gene3D" id="1.10.10.10">
    <property type="entry name" value="Winged helix-like DNA-binding domain superfamily/Winged helix DNA-binding domain"/>
    <property type="match status" value="1"/>
</dbReference>
<dbReference type="Pfam" id="PF00126">
    <property type="entry name" value="HTH_1"/>
    <property type="match status" value="1"/>
</dbReference>
<dbReference type="InterPro" id="IPR005119">
    <property type="entry name" value="LysR_subst-bd"/>
</dbReference>
<dbReference type="Proteomes" id="UP000005808">
    <property type="component" value="Unassembled WGS sequence"/>
</dbReference>
<dbReference type="PANTHER" id="PTHR30537:SF66">
    <property type="entry name" value="IRON-REGULATED VIRULENCE REGULATORY PROTEIN IRGB"/>
    <property type="match status" value="1"/>
</dbReference>
<keyword evidence="4" id="KW-0804">Transcription</keyword>
<dbReference type="GO" id="GO:0003700">
    <property type="term" value="F:DNA-binding transcription factor activity"/>
    <property type="evidence" value="ECO:0007669"/>
    <property type="project" value="InterPro"/>
</dbReference>
<evidence type="ECO:0000256" key="2">
    <source>
        <dbReference type="ARBA" id="ARBA00023015"/>
    </source>
</evidence>
<feature type="domain" description="HTH lysR-type" evidence="5">
    <location>
        <begin position="36"/>
        <end position="88"/>
    </location>
</feature>
<sequence>MNPMLIFHIGRGNRVWPRNAFAQDAQMESAKFAENLSIFVEVAQARSFSAVARRKGMVASSVARQIDSLENELQVALFTRSTRALVRTDAGNLLFERAVKILHDMTDARSEVTSLEQGVSGLLRVSCLPAFGRRHVVPHLAALYDKYPRLAIELDLTERVVDPVVERIDLVIRVGQQADSSLIAQRVASQRYVICAAPAYLARHGKPRHASELGSHRLIDRRHSTSMRGWRELLDSDVAQQAMFAFECDDCDARRLSVLQGLGIALMPDWSIGGDIGDGRLIELEMDGLAPQPETGVYLLRALPRASAKVRAFCEHLGATIGSPPRWQVAMAPVGE</sequence>
<keyword evidence="2" id="KW-0805">Transcription regulation</keyword>
<keyword evidence="3" id="KW-0238">DNA-binding</keyword>
<dbReference type="InterPro" id="IPR000847">
    <property type="entry name" value="LysR_HTH_N"/>
</dbReference>
<dbReference type="Pfam" id="PF03466">
    <property type="entry name" value="LysR_substrate"/>
    <property type="match status" value="1"/>
</dbReference>
<dbReference type="PANTHER" id="PTHR30537">
    <property type="entry name" value="HTH-TYPE TRANSCRIPTIONAL REGULATOR"/>
    <property type="match status" value="1"/>
</dbReference>
<evidence type="ECO:0000256" key="1">
    <source>
        <dbReference type="ARBA" id="ARBA00009437"/>
    </source>
</evidence>
<dbReference type="SUPFAM" id="SSF53850">
    <property type="entry name" value="Periplasmic binding protein-like II"/>
    <property type="match status" value="1"/>
</dbReference>
<dbReference type="InterPro" id="IPR036390">
    <property type="entry name" value="WH_DNA-bd_sf"/>
</dbReference>
<evidence type="ECO:0000313" key="7">
    <source>
        <dbReference type="Proteomes" id="UP000005808"/>
    </source>
</evidence>
<gene>
    <name evidence="6" type="ORF">OR16_16067</name>
</gene>
<dbReference type="PATRIC" id="fig|1127483.3.peg.3225"/>
<protein>
    <submittedName>
        <fullName evidence="6">LysR family transcriptional regulator</fullName>
    </submittedName>
</protein>
<dbReference type="InterPro" id="IPR036388">
    <property type="entry name" value="WH-like_DNA-bd_sf"/>
</dbReference>
<dbReference type="InterPro" id="IPR058163">
    <property type="entry name" value="LysR-type_TF_proteobact-type"/>
</dbReference>
<dbReference type="GO" id="GO:0006351">
    <property type="term" value="P:DNA-templated transcription"/>
    <property type="evidence" value="ECO:0007669"/>
    <property type="project" value="TreeGrafter"/>
</dbReference>
<reference evidence="6 7" key="1">
    <citation type="journal article" date="2012" name="J. Bacteriol.">
        <title>De Novo Genome Project of Cupriavidus basilensis OR16.</title>
        <authorList>
            <person name="Cserhati M."/>
            <person name="Kriszt B."/>
            <person name="Szoboszlay S."/>
            <person name="Toth A."/>
            <person name="Szabo I."/>
            <person name="Tancsics A."/>
            <person name="Nagy I."/>
            <person name="Horvath B."/>
            <person name="Nagy I."/>
            <person name="Kukolya J."/>
        </authorList>
    </citation>
    <scope>NUCLEOTIDE SEQUENCE [LARGE SCALE GENOMIC DNA]</scope>
    <source>
        <strain evidence="6 7">OR16</strain>
    </source>
</reference>
<proteinExistence type="inferred from homology"/>
<organism evidence="6 7">
    <name type="scientific">Cupriavidus basilensis OR16</name>
    <dbReference type="NCBI Taxonomy" id="1127483"/>
    <lineage>
        <taxon>Bacteria</taxon>
        <taxon>Pseudomonadati</taxon>
        <taxon>Pseudomonadota</taxon>
        <taxon>Betaproteobacteria</taxon>
        <taxon>Burkholderiales</taxon>
        <taxon>Burkholderiaceae</taxon>
        <taxon>Cupriavidus</taxon>
    </lineage>
</organism>
<dbReference type="FunFam" id="1.10.10.10:FF:000001">
    <property type="entry name" value="LysR family transcriptional regulator"/>
    <property type="match status" value="1"/>
</dbReference>
<evidence type="ECO:0000256" key="4">
    <source>
        <dbReference type="ARBA" id="ARBA00023163"/>
    </source>
</evidence>
<dbReference type="AlphaFoldDB" id="H1S5S0"/>
<comment type="caution">
    <text evidence="6">The sequence shown here is derived from an EMBL/GenBank/DDBJ whole genome shotgun (WGS) entry which is preliminary data.</text>
</comment>
<evidence type="ECO:0000256" key="3">
    <source>
        <dbReference type="ARBA" id="ARBA00023125"/>
    </source>
</evidence>
<dbReference type="Gene3D" id="3.40.190.290">
    <property type="match status" value="1"/>
</dbReference>
<dbReference type="PROSITE" id="PS50931">
    <property type="entry name" value="HTH_LYSR"/>
    <property type="match status" value="1"/>
</dbReference>
<dbReference type="EMBL" id="AHJE01000038">
    <property type="protein sequence ID" value="EHP42152.1"/>
    <property type="molecule type" value="Genomic_DNA"/>
</dbReference>